<evidence type="ECO:0000313" key="2">
    <source>
        <dbReference type="EMBL" id="ACL16089.1"/>
    </source>
</evidence>
<dbReference type="Proteomes" id="UP000002457">
    <property type="component" value="Chromosome"/>
</dbReference>
<protein>
    <submittedName>
        <fullName evidence="2">ThiJ/PfpI domain protein</fullName>
    </submittedName>
</protein>
<keyword evidence="3" id="KW-1185">Reference proteome</keyword>
<dbReference type="KEGG" id="mpl:Mpal_0723"/>
<evidence type="ECO:0000313" key="3">
    <source>
        <dbReference type="Proteomes" id="UP000002457"/>
    </source>
</evidence>
<dbReference type="GeneID" id="7271869"/>
<reference evidence="2 3" key="1">
    <citation type="journal article" date="2015" name="Genome Announc.">
        <title>Complete Genome Sequence of Methanosphaerula palustris E1-9CT, a Hydrogenotrophic Methanogen Isolated from a Minerotrophic Fen Peatland.</title>
        <authorList>
            <person name="Cadillo-Quiroz H."/>
            <person name="Browne P."/>
            <person name="Kyrpides N."/>
            <person name="Woyke T."/>
            <person name="Goodwin L."/>
            <person name="Detter C."/>
            <person name="Yavitt J.B."/>
            <person name="Zinder S.H."/>
        </authorList>
    </citation>
    <scope>NUCLEOTIDE SEQUENCE [LARGE SCALE GENOMIC DNA]</scope>
    <source>
        <strain evidence="3">ATCC BAA-1556 / DSM 19958 / E1-9c</strain>
    </source>
</reference>
<organism evidence="2 3">
    <name type="scientific">Methanosphaerula palustris (strain ATCC BAA-1556 / DSM 19958 / E1-9c)</name>
    <dbReference type="NCBI Taxonomy" id="521011"/>
    <lineage>
        <taxon>Archaea</taxon>
        <taxon>Methanobacteriati</taxon>
        <taxon>Methanobacteriota</taxon>
        <taxon>Stenosarchaea group</taxon>
        <taxon>Methanomicrobia</taxon>
        <taxon>Methanomicrobiales</taxon>
        <taxon>Methanoregulaceae</taxon>
        <taxon>Methanosphaerula</taxon>
    </lineage>
</organism>
<dbReference type="EMBL" id="CP001338">
    <property type="protein sequence ID" value="ACL16089.1"/>
    <property type="molecule type" value="Genomic_DNA"/>
</dbReference>
<dbReference type="SUPFAM" id="SSF52317">
    <property type="entry name" value="Class I glutamine amidotransferase-like"/>
    <property type="match status" value="1"/>
</dbReference>
<dbReference type="PANTHER" id="PTHR43130">
    <property type="entry name" value="ARAC-FAMILY TRANSCRIPTIONAL REGULATOR"/>
    <property type="match status" value="1"/>
</dbReference>
<accession>B8GG15</accession>
<dbReference type="AlphaFoldDB" id="B8GG15"/>
<dbReference type="Gene3D" id="3.40.50.880">
    <property type="match status" value="1"/>
</dbReference>
<gene>
    <name evidence="2" type="ordered locus">Mpal_0723</name>
</gene>
<dbReference type="eggNOG" id="arCOG00769">
    <property type="taxonomic scope" value="Archaea"/>
</dbReference>
<dbReference type="PANTHER" id="PTHR43130:SF15">
    <property type="entry name" value="THIJ_PFPI FAMILY PROTEIN (AFU_ORTHOLOGUE AFUA_5G14240)"/>
    <property type="match status" value="1"/>
</dbReference>
<dbReference type="Pfam" id="PF01965">
    <property type="entry name" value="DJ-1_PfpI"/>
    <property type="match status" value="1"/>
</dbReference>
<evidence type="ECO:0000259" key="1">
    <source>
        <dbReference type="Pfam" id="PF01965"/>
    </source>
</evidence>
<name>B8GG15_METPE</name>
<dbReference type="STRING" id="521011.Mpal_0723"/>
<dbReference type="RefSeq" id="WP_012617408.1">
    <property type="nucleotide sequence ID" value="NC_011832.1"/>
</dbReference>
<dbReference type="HOGENOM" id="CLU_000445_44_8_2"/>
<dbReference type="OrthoDB" id="8348at2157"/>
<dbReference type="InterPro" id="IPR002818">
    <property type="entry name" value="DJ-1/PfpI"/>
</dbReference>
<feature type="domain" description="DJ-1/PfpI" evidence="1">
    <location>
        <begin position="7"/>
        <end position="165"/>
    </location>
</feature>
<dbReference type="CDD" id="cd03139">
    <property type="entry name" value="GATase1_PfpI_2"/>
    <property type="match status" value="1"/>
</dbReference>
<sequence>MRELVTILYDEFETLDVFGPIEILGRLSDHFNPRFYSLTGGIVTSSQQVPVMTGSLSDLTSTRYVLLIPGGTGARDLVNDETFISSLGSLAEHAEFILTVCTGSILLSRTGILNGRRATSNKRVFAWTKTAPGVTWEEKARWVRDGTIYTSSGVSAGMDMALGFVADLLGSSLAHQVGREIEYEWNEDSGHDPFSALCQ</sequence>
<dbReference type="InterPro" id="IPR052158">
    <property type="entry name" value="INH-QAR"/>
</dbReference>
<dbReference type="InterPro" id="IPR029062">
    <property type="entry name" value="Class_I_gatase-like"/>
</dbReference>
<proteinExistence type="predicted"/>